<accession>A0AAE0FYI9</accession>
<comment type="caution">
    <text evidence="1">The sequence shown here is derived from an EMBL/GenBank/DDBJ whole genome shotgun (WGS) entry which is preliminary data.</text>
</comment>
<dbReference type="EMBL" id="LGRX02011872">
    <property type="protein sequence ID" value="KAK3268357.1"/>
    <property type="molecule type" value="Genomic_DNA"/>
</dbReference>
<proteinExistence type="predicted"/>
<name>A0AAE0FYI9_9CHLO</name>
<evidence type="ECO:0000313" key="1">
    <source>
        <dbReference type="EMBL" id="KAK3268357.1"/>
    </source>
</evidence>
<dbReference type="AlphaFoldDB" id="A0AAE0FYI9"/>
<sequence>MGQQLLRVGAPCCKFSRALARTQTSARTQARAVPSSQESCLPLRRSLKPVLTTSLCGSSAEAFHSRRLLARQQRRSLSVTAAVSADAEPVSTSRVANKDGFANRQRIKDIKIEVAVDTLELIGACDSATYPLQKKEDMEFFDKFNEKGLIDRLTAVAEKDFATMTYTEVGSSF</sequence>
<gene>
    <name evidence="1" type="ORF">CYMTET_23133</name>
</gene>
<organism evidence="1 2">
    <name type="scientific">Cymbomonas tetramitiformis</name>
    <dbReference type="NCBI Taxonomy" id="36881"/>
    <lineage>
        <taxon>Eukaryota</taxon>
        <taxon>Viridiplantae</taxon>
        <taxon>Chlorophyta</taxon>
        <taxon>Pyramimonadophyceae</taxon>
        <taxon>Pyramimonadales</taxon>
        <taxon>Pyramimonadaceae</taxon>
        <taxon>Cymbomonas</taxon>
    </lineage>
</organism>
<protein>
    <submittedName>
        <fullName evidence="1">Uncharacterized protein</fullName>
    </submittedName>
</protein>
<evidence type="ECO:0000313" key="2">
    <source>
        <dbReference type="Proteomes" id="UP001190700"/>
    </source>
</evidence>
<keyword evidence="2" id="KW-1185">Reference proteome</keyword>
<reference evidence="1 2" key="1">
    <citation type="journal article" date="2015" name="Genome Biol. Evol.">
        <title>Comparative Genomics of a Bacterivorous Green Alga Reveals Evolutionary Causalities and Consequences of Phago-Mixotrophic Mode of Nutrition.</title>
        <authorList>
            <person name="Burns J.A."/>
            <person name="Paasch A."/>
            <person name="Narechania A."/>
            <person name="Kim E."/>
        </authorList>
    </citation>
    <scope>NUCLEOTIDE SEQUENCE [LARGE SCALE GENOMIC DNA]</scope>
    <source>
        <strain evidence="1 2">PLY_AMNH</strain>
    </source>
</reference>
<dbReference type="Proteomes" id="UP001190700">
    <property type="component" value="Unassembled WGS sequence"/>
</dbReference>